<dbReference type="RefSeq" id="WP_227320957.1">
    <property type="nucleotide sequence ID" value="NZ_JAESVB010000003.1"/>
</dbReference>
<dbReference type="AlphaFoldDB" id="A0A963YQI1"/>
<dbReference type="InterPro" id="IPR017284">
    <property type="entry name" value="Tautomerase_PptA"/>
</dbReference>
<evidence type="ECO:0000256" key="1">
    <source>
        <dbReference type="ARBA" id="ARBA00023235"/>
    </source>
</evidence>
<dbReference type="GO" id="GO:0005737">
    <property type="term" value="C:cytoplasm"/>
    <property type="evidence" value="ECO:0007669"/>
    <property type="project" value="InterPro"/>
</dbReference>
<gene>
    <name evidence="4" type="ORF">ASILVAE211_08890</name>
</gene>
<dbReference type="EMBL" id="JAESVB010000003">
    <property type="protein sequence ID" value="MCB8875293.1"/>
    <property type="molecule type" value="Genomic_DNA"/>
</dbReference>
<dbReference type="InterPro" id="IPR004370">
    <property type="entry name" value="4-OT-like_dom"/>
</dbReference>
<reference evidence="4" key="1">
    <citation type="journal article" date="2021" name="Microorganisms">
        <title>Acidisoma silvae sp. nov. and Acidisomacellulosilytica sp. nov., Two Acidophilic Bacteria Isolated from Decaying Wood, Hydrolyzing Cellulose and Producing Poly-3-hydroxybutyrate.</title>
        <authorList>
            <person name="Mieszkin S."/>
            <person name="Pouder E."/>
            <person name="Uroz S."/>
            <person name="Simon-Colin C."/>
            <person name="Alain K."/>
        </authorList>
    </citation>
    <scope>NUCLEOTIDE SEQUENCE</scope>
    <source>
        <strain evidence="4">HW T2.11</strain>
    </source>
</reference>
<dbReference type="GO" id="GO:0016862">
    <property type="term" value="F:intramolecular oxidoreductase activity, interconverting keto- and enol-groups"/>
    <property type="evidence" value="ECO:0007669"/>
    <property type="project" value="InterPro"/>
</dbReference>
<dbReference type="SUPFAM" id="SSF55331">
    <property type="entry name" value="Tautomerase/MIF"/>
    <property type="match status" value="1"/>
</dbReference>
<evidence type="ECO:0000259" key="3">
    <source>
        <dbReference type="Pfam" id="PF01361"/>
    </source>
</evidence>
<keyword evidence="1" id="KW-0413">Isomerase</keyword>
<name>A0A963YQI1_9PROT</name>
<organism evidence="4 5">
    <name type="scientific">Acidisoma silvae</name>
    <dbReference type="NCBI Taxonomy" id="2802396"/>
    <lineage>
        <taxon>Bacteria</taxon>
        <taxon>Pseudomonadati</taxon>
        <taxon>Pseudomonadota</taxon>
        <taxon>Alphaproteobacteria</taxon>
        <taxon>Acetobacterales</taxon>
        <taxon>Acidocellaceae</taxon>
        <taxon>Acidisoma</taxon>
    </lineage>
</organism>
<proteinExistence type="predicted"/>
<reference evidence="4" key="2">
    <citation type="submission" date="2021-01" db="EMBL/GenBank/DDBJ databases">
        <authorList>
            <person name="Mieszkin S."/>
            <person name="Pouder E."/>
            <person name="Alain K."/>
        </authorList>
    </citation>
    <scope>NUCLEOTIDE SEQUENCE</scope>
    <source>
        <strain evidence="4">HW T2.11</strain>
    </source>
</reference>
<dbReference type="Pfam" id="PF01361">
    <property type="entry name" value="Tautomerase"/>
    <property type="match status" value="1"/>
</dbReference>
<dbReference type="Proteomes" id="UP000708298">
    <property type="component" value="Unassembled WGS sequence"/>
</dbReference>
<sequence length="76" mass="8190">MPHVIVKLTTGRSEQLKQEIAAAVTAAVASSANLSDDLVSVSIEEFEQADWADKVFKPDITDKPATLYKKPGYTPG</sequence>
<keyword evidence="5" id="KW-1185">Reference proteome</keyword>
<dbReference type="Gene3D" id="3.30.429.10">
    <property type="entry name" value="Macrophage Migration Inhibitory Factor"/>
    <property type="match status" value="1"/>
</dbReference>
<comment type="caution">
    <text evidence="4">The sequence shown here is derived from an EMBL/GenBank/DDBJ whole genome shotgun (WGS) entry which is preliminary data.</text>
</comment>
<feature type="active site" description="Proton acceptor; via imino nitrogen" evidence="2">
    <location>
        <position position="2"/>
    </location>
</feature>
<protein>
    <submittedName>
        <fullName evidence="4">Tautomerase family protein</fullName>
    </submittedName>
</protein>
<accession>A0A963YQI1</accession>
<dbReference type="PIRSF" id="PIRSF037799">
    <property type="entry name" value="Tautomer_YdcE_prd"/>
    <property type="match status" value="1"/>
</dbReference>
<evidence type="ECO:0000256" key="2">
    <source>
        <dbReference type="PIRSR" id="PIRSR037799-1"/>
    </source>
</evidence>
<evidence type="ECO:0000313" key="4">
    <source>
        <dbReference type="EMBL" id="MCB8875293.1"/>
    </source>
</evidence>
<evidence type="ECO:0000313" key="5">
    <source>
        <dbReference type="Proteomes" id="UP000708298"/>
    </source>
</evidence>
<dbReference type="InterPro" id="IPR014347">
    <property type="entry name" value="Tautomerase/MIF_sf"/>
</dbReference>
<feature type="domain" description="4-oxalocrotonate tautomerase-like" evidence="3">
    <location>
        <begin position="2"/>
        <end position="52"/>
    </location>
</feature>